<dbReference type="PROSITE" id="PS51194">
    <property type="entry name" value="HELICASE_CTER"/>
    <property type="match status" value="1"/>
</dbReference>
<keyword evidence="4 9" id="KW-0347">Helicase</keyword>
<dbReference type="GO" id="GO:0005524">
    <property type="term" value="F:ATP binding"/>
    <property type="evidence" value="ECO:0007669"/>
    <property type="project" value="UniProtKB-KW"/>
</dbReference>
<dbReference type="GO" id="GO:0003724">
    <property type="term" value="F:RNA helicase activity"/>
    <property type="evidence" value="ECO:0007669"/>
    <property type="project" value="UniProtKB-EC"/>
</dbReference>
<feature type="domain" description="Helicase C-terminal" evidence="8">
    <location>
        <begin position="102"/>
        <end position="263"/>
    </location>
</feature>
<protein>
    <recommendedName>
        <fullName evidence="1">RNA helicase</fullName>
        <ecNumber evidence="1">3.6.4.13</ecNumber>
    </recommendedName>
</protein>
<evidence type="ECO:0000256" key="2">
    <source>
        <dbReference type="ARBA" id="ARBA00022741"/>
    </source>
</evidence>
<dbReference type="InterPro" id="IPR001650">
    <property type="entry name" value="Helicase_C-like"/>
</dbReference>
<dbReference type="SUPFAM" id="SSF52540">
    <property type="entry name" value="P-loop containing nucleoside triphosphate hydrolases"/>
    <property type="match status" value="1"/>
</dbReference>
<keyword evidence="3" id="KW-0378">Hydrolase</keyword>
<evidence type="ECO:0000256" key="5">
    <source>
        <dbReference type="ARBA" id="ARBA00022840"/>
    </source>
</evidence>
<dbReference type="EMBL" id="JAHQIW010007107">
    <property type="protein sequence ID" value="KAJ1372229.1"/>
    <property type="molecule type" value="Genomic_DNA"/>
</dbReference>
<sequence>MDYIEKGDIDVSTLRFLVLDEADMLLEDGGQHHIRSIFSNPSFPKVESRQTLLFSATFPDDVEKLARDIMKEKYVKISNGTQKRANTRVKQLFEKVRGTSGKNEKLFEILENQRDSQAKDGSVVRTLVFVGTKKQADFIALLLSQKNVKAGSINSNRPQNERERVVKELRDGSIHVLIGTDVCQRGLDIHGLDHVINYDLPSGPPKEIATKYIHRIGRTGRLHGGISTTFVDTAHATDTTIQLIVNVAKESGQEIPVWLEEMCGIDRCGGNRSFYANGAVDSGDSTWPAHEDDLGELGTDGFNCDVARSTNRSDEQKETIEDDGDW</sequence>
<organism evidence="9 10">
    <name type="scientific">Parelaphostrongylus tenuis</name>
    <name type="common">Meningeal worm</name>
    <dbReference type="NCBI Taxonomy" id="148309"/>
    <lineage>
        <taxon>Eukaryota</taxon>
        <taxon>Metazoa</taxon>
        <taxon>Ecdysozoa</taxon>
        <taxon>Nematoda</taxon>
        <taxon>Chromadorea</taxon>
        <taxon>Rhabditida</taxon>
        <taxon>Rhabditina</taxon>
        <taxon>Rhabditomorpha</taxon>
        <taxon>Strongyloidea</taxon>
        <taxon>Metastrongylidae</taxon>
        <taxon>Parelaphostrongylus</taxon>
    </lineage>
</organism>
<keyword evidence="5" id="KW-0067">ATP-binding</keyword>
<dbReference type="PANTHER" id="PTHR47958">
    <property type="entry name" value="ATP-DEPENDENT RNA HELICASE DBP3"/>
    <property type="match status" value="1"/>
</dbReference>
<dbReference type="GO" id="GO:0003676">
    <property type="term" value="F:nucleic acid binding"/>
    <property type="evidence" value="ECO:0007669"/>
    <property type="project" value="InterPro"/>
</dbReference>
<keyword evidence="2" id="KW-0547">Nucleotide-binding</keyword>
<accession>A0AAD5WIY0</accession>
<dbReference type="Pfam" id="PF00270">
    <property type="entry name" value="DEAD"/>
    <property type="match status" value="1"/>
</dbReference>
<evidence type="ECO:0000256" key="1">
    <source>
        <dbReference type="ARBA" id="ARBA00012552"/>
    </source>
</evidence>
<dbReference type="InterPro" id="IPR014001">
    <property type="entry name" value="Helicase_ATP-bd"/>
</dbReference>
<dbReference type="Gene3D" id="3.40.50.300">
    <property type="entry name" value="P-loop containing nucleotide triphosphate hydrolases"/>
    <property type="match status" value="2"/>
</dbReference>
<feature type="region of interest" description="Disordered" evidence="6">
    <location>
        <begin position="305"/>
        <end position="326"/>
    </location>
</feature>
<dbReference type="GO" id="GO:0016787">
    <property type="term" value="F:hydrolase activity"/>
    <property type="evidence" value="ECO:0007669"/>
    <property type="project" value="UniProtKB-KW"/>
</dbReference>
<evidence type="ECO:0000313" key="10">
    <source>
        <dbReference type="Proteomes" id="UP001196413"/>
    </source>
</evidence>
<reference evidence="9" key="1">
    <citation type="submission" date="2021-06" db="EMBL/GenBank/DDBJ databases">
        <title>Parelaphostrongylus tenuis whole genome reference sequence.</title>
        <authorList>
            <person name="Garwood T.J."/>
            <person name="Larsen P.A."/>
            <person name="Fountain-Jones N.M."/>
            <person name="Garbe J.R."/>
            <person name="Macchietto M.G."/>
            <person name="Kania S.A."/>
            <person name="Gerhold R.W."/>
            <person name="Richards J.E."/>
            <person name="Wolf T.M."/>
        </authorList>
    </citation>
    <scope>NUCLEOTIDE SEQUENCE</scope>
    <source>
        <strain evidence="9">MNPRO001-30</strain>
        <tissue evidence="9">Meninges</tissue>
    </source>
</reference>
<keyword evidence="10" id="KW-1185">Reference proteome</keyword>
<dbReference type="Pfam" id="PF00271">
    <property type="entry name" value="Helicase_C"/>
    <property type="match status" value="1"/>
</dbReference>
<name>A0AAD5WIY0_PARTN</name>
<evidence type="ECO:0000256" key="4">
    <source>
        <dbReference type="ARBA" id="ARBA00022806"/>
    </source>
</evidence>
<evidence type="ECO:0000313" key="9">
    <source>
        <dbReference type="EMBL" id="KAJ1372229.1"/>
    </source>
</evidence>
<comment type="caution">
    <text evidence="9">The sequence shown here is derived from an EMBL/GenBank/DDBJ whole genome shotgun (WGS) entry which is preliminary data.</text>
</comment>
<evidence type="ECO:0000256" key="3">
    <source>
        <dbReference type="ARBA" id="ARBA00022801"/>
    </source>
</evidence>
<dbReference type="SMART" id="SM00490">
    <property type="entry name" value="HELICc"/>
    <property type="match status" value="1"/>
</dbReference>
<dbReference type="CDD" id="cd18787">
    <property type="entry name" value="SF2_C_DEAD"/>
    <property type="match status" value="1"/>
</dbReference>
<dbReference type="PROSITE" id="PS51192">
    <property type="entry name" value="HELICASE_ATP_BIND_1"/>
    <property type="match status" value="1"/>
</dbReference>
<evidence type="ECO:0000259" key="8">
    <source>
        <dbReference type="PROSITE" id="PS51194"/>
    </source>
</evidence>
<gene>
    <name evidence="9" type="primary">DDX4</name>
    <name evidence="9" type="ORF">KIN20_034324</name>
</gene>
<dbReference type="InterPro" id="IPR027417">
    <property type="entry name" value="P-loop_NTPase"/>
</dbReference>
<dbReference type="AlphaFoldDB" id="A0AAD5WIY0"/>
<evidence type="ECO:0000259" key="7">
    <source>
        <dbReference type="PROSITE" id="PS51192"/>
    </source>
</evidence>
<feature type="domain" description="Helicase ATP-binding" evidence="7">
    <location>
        <begin position="1"/>
        <end position="76"/>
    </location>
</feature>
<dbReference type="InterPro" id="IPR011545">
    <property type="entry name" value="DEAD/DEAH_box_helicase_dom"/>
</dbReference>
<dbReference type="EC" id="3.6.4.13" evidence="1"/>
<dbReference type="Proteomes" id="UP001196413">
    <property type="component" value="Unassembled WGS sequence"/>
</dbReference>
<proteinExistence type="predicted"/>
<evidence type="ECO:0000256" key="6">
    <source>
        <dbReference type="SAM" id="MobiDB-lite"/>
    </source>
</evidence>